<evidence type="ECO:0000313" key="2">
    <source>
        <dbReference type="Proteomes" id="UP001597441"/>
    </source>
</evidence>
<evidence type="ECO:0000313" key="1">
    <source>
        <dbReference type="EMBL" id="MFD2536576.1"/>
    </source>
</evidence>
<protein>
    <submittedName>
        <fullName evidence="1">Uncharacterized protein</fullName>
    </submittedName>
</protein>
<dbReference type="Proteomes" id="UP001597441">
    <property type="component" value="Unassembled WGS sequence"/>
</dbReference>
<organism evidence="1 2">
    <name type="scientific">Gelatiniphilus marinus</name>
    <dbReference type="NCBI Taxonomy" id="1759464"/>
    <lineage>
        <taxon>Bacteria</taxon>
        <taxon>Pseudomonadati</taxon>
        <taxon>Bacteroidota</taxon>
        <taxon>Flavobacteriia</taxon>
        <taxon>Flavobacteriales</taxon>
        <taxon>Flavobacteriaceae</taxon>
        <taxon>Gelatiniphilus</taxon>
    </lineage>
</organism>
<dbReference type="EMBL" id="JBHULK010000011">
    <property type="protein sequence ID" value="MFD2536576.1"/>
    <property type="molecule type" value="Genomic_DNA"/>
</dbReference>
<dbReference type="RefSeq" id="WP_388021155.1">
    <property type="nucleotide sequence ID" value="NZ_JBHUDT010000010.1"/>
</dbReference>
<reference evidence="2" key="1">
    <citation type="journal article" date="2019" name="Int. J. Syst. Evol. Microbiol.">
        <title>The Global Catalogue of Microorganisms (GCM) 10K type strain sequencing project: providing services to taxonomists for standard genome sequencing and annotation.</title>
        <authorList>
            <consortium name="The Broad Institute Genomics Platform"/>
            <consortium name="The Broad Institute Genome Sequencing Center for Infectious Disease"/>
            <person name="Wu L."/>
            <person name="Ma J."/>
        </authorList>
    </citation>
    <scope>NUCLEOTIDE SEQUENCE [LARGE SCALE GENOMIC DNA]</scope>
    <source>
        <strain evidence="2">KCTC 42903</strain>
    </source>
</reference>
<proteinExistence type="predicted"/>
<name>A0ABW5JWH4_9FLAO</name>
<keyword evidence="2" id="KW-1185">Reference proteome</keyword>
<comment type="caution">
    <text evidence="1">The sequence shown here is derived from an EMBL/GenBank/DDBJ whole genome shotgun (WGS) entry which is preliminary data.</text>
</comment>
<sequence length="298" mass="35001">MYDTIKIVKSLDKIPKEAAAKVNEPFRWNNCLWLPHYNKQGEIIAYYSHLNNLKLWLRGFEFTIINSLQKFYCNNNYSPFTYSQAKEAIYYLTAHFDFDLSTAIVKKIAVGTVIDAFPEDTFKTWEQYKSINQSQMRNKTKVYGVNFKATNYNIKGYDKTYQVKAENGIELPKSVIRFECEAYATYYNKRKNNIPVLKFIDLADNSIFSQLALNLLEIYSNIKKKSLIDYGVLSPAQLKLLAAYRNPEISLGLKKHHRHTYKKERQQYLKLIKDLPETNNEKEVFEKLKAQILFCINN</sequence>
<gene>
    <name evidence="1" type="ORF">ACFSQS_15805</name>
</gene>
<accession>A0ABW5JWH4</accession>